<accession>A0A1C6HSY4</accession>
<dbReference type="PANTHER" id="PTHR43527">
    <property type="entry name" value="4-DIPHOSPHOCYTIDYL-2-C-METHYL-D-ERYTHRITOL KINASE, CHLOROPLASTIC"/>
    <property type="match status" value="1"/>
</dbReference>
<reference evidence="12" key="1">
    <citation type="submission" date="2015-09" db="EMBL/GenBank/DDBJ databases">
        <authorList>
            <consortium name="Pathogen Informatics"/>
        </authorList>
    </citation>
    <scope>NUCLEOTIDE SEQUENCE</scope>
    <source>
        <strain evidence="12">2789STDY5834896</strain>
    </source>
</reference>
<dbReference type="GO" id="GO:0050515">
    <property type="term" value="F:4-(cytidine 5'-diphospho)-2-C-methyl-D-erythritol kinase activity"/>
    <property type="evidence" value="ECO:0007669"/>
    <property type="project" value="UniProtKB-UniRule"/>
</dbReference>
<dbReference type="Pfam" id="PF00288">
    <property type="entry name" value="GHMP_kinases_N"/>
    <property type="match status" value="1"/>
</dbReference>
<feature type="active site" evidence="9">
    <location>
        <position position="12"/>
    </location>
</feature>
<dbReference type="PANTHER" id="PTHR43527:SF2">
    <property type="entry name" value="4-DIPHOSPHOCYTIDYL-2-C-METHYL-D-ERYTHRITOL KINASE, CHLOROPLASTIC"/>
    <property type="match status" value="1"/>
</dbReference>
<comment type="catalytic activity">
    <reaction evidence="9">
        <text>4-CDP-2-C-methyl-D-erythritol + ATP = 4-CDP-2-C-methyl-D-erythritol 2-phosphate + ADP + H(+)</text>
        <dbReference type="Rhea" id="RHEA:18437"/>
        <dbReference type="ChEBI" id="CHEBI:15378"/>
        <dbReference type="ChEBI" id="CHEBI:30616"/>
        <dbReference type="ChEBI" id="CHEBI:57823"/>
        <dbReference type="ChEBI" id="CHEBI:57919"/>
        <dbReference type="ChEBI" id="CHEBI:456216"/>
        <dbReference type="EC" id="2.7.1.148"/>
    </reaction>
</comment>
<organism evidence="12">
    <name type="scientific">uncultured Anaerotruncus sp</name>
    <dbReference type="NCBI Taxonomy" id="905011"/>
    <lineage>
        <taxon>Bacteria</taxon>
        <taxon>Bacillati</taxon>
        <taxon>Bacillota</taxon>
        <taxon>Clostridia</taxon>
        <taxon>Eubacteriales</taxon>
        <taxon>Oscillospiraceae</taxon>
        <taxon>Anaerotruncus</taxon>
        <taxon>environmental samples</taxon>
    </lineage>
</organism>
<dbReference type="HAMAP" id="MF_00061">
    <property type="entry name" value="IspE"/>
    <property type="match status" value="1"/>
</dbReference>
<evidence type="ECO:0000256" key="8">
    <source>
        <dbReference type="ARBA" id="ARBA00032554"/>
    </source>
</evidence>
<dbReference type="GO" id="GO:0019288">
    <property type="term" value="P:isopentenyl diphosphate biosynthetic process, methylerythritol 4-phosphate pathway"/>
    <property type="evidence" value="ECO:0007669"/>
    <property type="project" value="UniProtKB-UniRule"/>
</dbReference>
<dbReference type="Gene3D" id="3.30.230.10">
    <property type="match status" value="1"/>
</dbReference>
<dbReference type="InterPro" id="IPR014721">
    <property type="entry name" value="Ribsml_uS5_D2-typ_fold_subgr"/>
</dbReference>
<dbReference type="EC" id="2.7.1.148" evidence="2 9"/>
<dbReference type="NCBIfam" id="TIGR00154">
    <property type="entry name" value="ispE"/>
    <property type="match status" value="1"/>
</dbReference>
<dbReference type="SUPFAM" id="SSF55060">
    <property type="entry name" value="GHMP Kinase, C-terminal domain"/>
    <property type="match status" value="1"/>
</dbReference>
<evidence type="ECO:0000256" key="3">
    <source>
        <dbReference type="ARBA" id="ARBA00017473"/>
    </source>
</evidence>
<comment type="similarity">
    <text evidence="1 9">Belongs to the GHMP kinase family. IspE subfamily.</text>
</comment>
<evidence type="ECO:0000256" key="5">
    <source>
        <dbReference type="ARBA" id="ARBA00022741"/>
    </source>
</evidence>
<dbReference type="UniPathway" id="UPA00056">
    <property type="reaction ID" value="UER00094"/>
</dbReference>
<dbReference type="AlphaFoldDB" id="A0A1C6HSY4"/>
<evidence type="ECO:0000256" key="2">
    <source>
        <dbReference type="ARBA" id="ARBA00012052"/>
    </source>
</evidence>
<evidence type="ECO:0000256" key="9">
    <source>
        <dbReference type="HAMAP-Rule" id="MF_00061"/>
    </source>
</evidence>
<keyword evidence="4 9" id="KW-0808">Transferase</keyword>
<dbReference type="PIRSF" id="PIRSF010376">
    <property type="entry name" value="IspE"/>
    <property type="match status" value="1"/>
</dbReference>
<evidence type="ECO:0000256" key="6">
    <source>
        <dbReference type="ARBA" id="ARBA00022777"/>
    </source>
</evidence>
<evidence type="ECO:0000259" key="10">
    <source>
        <dbReference type="Pfam" id="PF00288"/>
    </source>
</evidence>
<keyword evidence="5 9" id="KW-0547">Nucleotide-binding</keyword>
<dbReference type="InterPro" id="IPR004424">
    <property type="entry name" value="IspE"/>
</dbReference>
<evidence type="ECO:0000256" key="7">
    <source>
        <dbReference type="ARBA" id="ARBA00022840"/>
    </source>
</evidence>
<comment type="pathway">
    <text evidence="9">Isoprenoid biosynthesis; isopentenyl diphosphate biosynthesis via DXP pathway; isopentenyl diphosphate from 1-deoxy-D-xylulose 5-phosphate: step 3/6.</text>
</comment>
<dbReference type="Gene3D" id="3.30.70.890">
    <property type="entry name" value="GHMP kinase, C-terminal domain"/>
    <property type="match status" value="1"/>
</dbReference>
<dbReference type="Pfam" id="PF08544">
    <property type="entry name" value="GHMP_kinases_C"/>
    <property type="match status" value="1"/>
</dbReference>
<keyword evidence="7 9" id="KW-0067">ATP-binding</keyword>
<comment type="function">
    <text evidence="9">Catalyzes the phosphorylation of the position 2 hydroxy group of 4-diphosphocytidyl-2C-methyl-D-erythritol.</text>
</comment>
<dbReference type="InterPro" id="IPR006204">
    <property type="entry name" value="GHMP_kinase_N_dom"/>
</dbReference>
<dbReference type="SUPFAM" id="SSF54211">
    <property type="entry name" value="Ribosomal protein S5 domain 2-like"/>
    <property type="match status" value="1"/>
</dbReference>
<proteinExistence type="inferred from homology"/>
<dbReference type="GO" id="GO:0005524">
    <property type="term" value="F:ATP binding"/>
    <property type="evidence" value="ECO:0007669"/>
    <property type="project" value="UniProtKB-UniRule"/>
</dbReference>
<keyword evidence="9" id="KW-0414">Isoprene biosynthesis</keyword>
<feature type="active site" evidence="9">
    <location>
        <position position="137"/>
    </location>
</feature>
<name>A0A1C6HSY4_9FIRM</name>
<dbReference type="InterPro" id="IPR036554">
    <property type="entry name" value="GHMP_kinase_C_sf"/>
</dbReference>
<evidence type="ECO:0000313" key="12">
    <source>
        <dbReference type="EMBL" id="SCJ60305.1"/>
    </source>
</evidence>
<dbReference type="InterPro" id="IPR013750">
    <property type="entry name" value="GHMP_kinase_C_dom"/>
</dbReference>
<dbReference type="GO" id="GO:0016114">
    <property type="term" value="P:terpenoid biosynthetic process"/>
    <property type="evidence" value="ECO:0007669"/>
    <property type="project" value="UniProtKB-UniRule"/>
</dbReference>
<feature type="domain" description="GHMP kinase N-terminal" evidence="10">
    <location>
        <begin position="67"/>
        <end position="145"/>
    </location>
</feature>
<protein>
    <recommendedName>
        <fullName evidence="3 9">4-diphosphocytidyl-2-C-methyl-D-erythritol kinase</fullName>
        <shortName evidence="9">CMK</shortName>
        <ecNumber evidence="2 9">2.7.1.148</ecNumber>
    </recommendedName>
    <alternativeName>
        <fullName evidence="8 9">4-(cytidine-5'-diphospho)-2-C-methyl-D-erythritol kinase</fullName>
    </alternativeName>
</protein>
<keyword evidence="6 9" id="KW-0418">Kinase</keyword>
<dbReference type="EMBL" id="FMHG01000001">
    <property type="protein sequence ID" value="SCJ60305.1"/>
    <property type="molecule type" value="Genomic_DNA"/>
</dbReference>
<feature type="domain" description="GHMP kinase C-terminal" evidence="11">
    <location>
        <begin position="201"/>
        <end position="273"/>
    </location>
</feature>
<evidence type="ECO:0000259" key="11">
    <source>
        <dbReference type="Pfam" id="PF08544"/>
    </source>
</evidence>
<feature type="binding site" evidence="9">
    <location>
        <begin position="95"/>
        <end position="105"/>
    </location>
    <ligand>
        <name>ATP</name>
        <dbReference type="ChEBI" id="CHEBI:30616"/>
    </ligand>
</feature>
<sequence>MDKTLRLRAYAKINLALDIVGRREDGYHLMDMVMQSVSLFDEVAVERTGDSIVLAGDETAMPLDGRNIAHRAAAAFFAATGQPVGCRIEIEKHVPSQAGLGGGSGDGAAVLVALDALCGTHLGTEELRRIGAGVGADIPFMVGGGTARVGGIGEQIEPLPAMPACYILIAKPQVDVPTGSAFAAFDAARDPQRPDTGRCAAAVRRGSYQQLCRSLGNAMAGDWLPPIIEETRRRLLYLGADAACMTGSGAAVFGLFERRGLAQLALRQLCDAGVRSWLCRPVAQGVEPAAGGAS</sequence>
<dbReference type="InterPro" id="IPR020568">
    <property type="entry name" value="Ribosomal_Su5_D2-typ_SF"/>
</dbReference>
<gene>
    <name evidence="9 12" type="primary">ispE</name>
    <name evidence="12" type="ORF">SAMEA3545359_01008</name>
</gene>
<evidence type="ECO:0000256" key="1">
    <source>
        <dbReference type="ARBA" id="ARBA00009684"/>
    </source>
</evidence>
<evidence type="ECO:0000256" key="4">
    <source>
        <dbReference type="ARBA" id="ARBA00022679"/>
    </source>
</evidence>